<accession>A0A2P2N6C3</accession>
<reference evidence="1" key="1">
    <citation type="submission" date="2018-02" db="EMBL/GenBank/DDBJ databases">
        <title>Rhizophora mucronata_Transcriptome.</title>
        <authorList>
            <person name="Meera S.P."/>
            <person name="Sreeshan A."/>
            <person name="Augustine A."/>
        </authorList>
    </citation>
    <scope>NUCLEOTIDE SEQUENCE</scope>
    <source>
        <tissue evidence="1">Leaf</tissue>
    </source>
</reference>
<proteinExistence type="predicted"/>
<organism evidence="1">
    <name type="scientific">Rhizophora mucronata</name>
    <name type="common">Asiatic mangrove</name>
    <dbReference type="NCBI Taxonomy" id="61149"/>
    <lineage>
        <taxon>Eukaryota</taxon>
        <taxon>Viridiplantae</taxon>
        <taxon>Streptophyta</taxon>
        <taxon>Embryophyta</taxon>
        <taxon>Tracheophyta</taxon>
        <taxon>Spermatophyta</taxon>
        <taxon>Magnoliopsida</taxon>
        <taxon>eudicotyledons</taxon>
        <taxon>Gunneridae</taxon>
        <taxon>Pentapetalae</taxon>
        <taxon>rosids</taxon>
        <taxon>fabids</taxon>
        <taxon>Malpighiales</taxon>
        <taxon>Rhizophoraceae</taxon>
        <taxon>Rhizophora</taxon>
    </lineage>
</organism>
<sequence length="34" mass="4006">MPTHLKREFLLALDRPSLVGSSVSWIEGYEKWRC</sequence>
<evidence type="ECO:0000313" key="1">
    <source>
        <dbReference type="EMBL" id="MBX37980.1"/>
    </source>
</evidence>
<protein>
    <submittedName>
        <fullName evidence="1">Uncharacterized protein</fullName>
    </submittedName>
</protein>
<dbReference type="EMBL" id="GGEC01057496">
    <property type="protein sequence ID" value="MBX37980.1"/>
    <property type="molecule type" value="Transcribed_RNA"/>
</dbReference>
<name>A0A2P2N6C3_RHIMU</name>
<dbReference type="AlphaFoldDB" id="A0A2P2N6C3"/>